<sequence length="896" mass="97941">MDTPEKCRDLEASASVEGSPLFTFLCNLSPIKPVRSVHSLTLPFPSAVFTSPRISSLTESSLRRHRFSDVTKVERCSINEDGESKREDLGVIDADHSSVTEASREVMCYEVLHASVHENSNTKSSSIFTSCSPSKYVSEYLVNSSEEGIDNVDSPDVNSRLTGKLPQNLQDISLKEMGTSHYNIEAGESNKDATPKPVVQFLDTSCENPQETLREGMDSTGMQQQEVKVEKTSVTLLEEKTDDVAQCIWVNSDADPVDDLYVTDAYMGLQSCIRPDERSMDQKAAGSNLVLLDPQQKTVNEWSNLQSIGPVSCFQHEGHDPAPQFGGSVELSNLNHTPHLGSNTAQQLPASSNLSDKTDVRSICPPKHWIPFSLKGGNLHHRGMLRRCLDFEAAVAHRKNIEGNNTGKPASGPPESESQALTPDNSNLNISDSTHSASVLASDDKQLLPSKAELSLQRPSSVTVMPSGIGLHLNSLTSKSESSKMEKVKQETLVPSSWPITTASSAGPFHSMKIGPRFLSTTLPVKQSERELERANKSLAVQDGPQAPGTDLGEEFNQSSPRKRRKRLSSSLDGEGCKRCNCKKSKCLKLYCDCFAAGVYCIESCSCKECLNKPENVDVVLETRQQIESRNPLAFAPKIVKVVEAAPDPGDEANKTPASARHKRGCNCKKSMCLKKYCECYQARVGCSDGCRCVGCKNTFGVKEGSESLVNRGSEGEVEETESCENDGGDEKLQLVEFSQEERQSLENTPPITPSFPYGGLPPNVHFTQEKHLYSSDSRFLALRKLVGSSHISSNAPLTNPEFCQRHQVVCQKSLQKVPEEDDTPEILRGQGSPERSVKSSSPNQKRVSPPQKQFSPSPCLKSGRKLVLRAISTNVAITSHADFSSKLVQSDAASN</sequence>
<name>W1P1W4_AMBTC</name>
<feature type="domain" description="CRC" evidence="5">
    <location>
        <begin position="576"/>
        <end position="701"/>
    </location>
</feature>
<evidence type="ECO:0000256" key="2">
    <source>
        <dbReference type="ARBA" id="ARBA00007267"/>
    </source>
</evidence>
<dbReference type="InterPro" id="IPR005172">
    <property type="entry name" value="CRC"/>
</dbReference>
<keyword evidence="3" id="KW-0539">Nucleus</keyword>
<dbReference type="HOGENOM" id="CLU_012297_1_0_1"/>
<feature type="region of interest" description="Disordered" evidence="4">
    <location>
        <begin position="401"/>
        <end position="432"/>
    </location>
</feature>
<dbReference type="PANTHER" id="PTHR46159">
    <property type="entry name" value="PROTEIN TESMIN/TSO1-LIKE CXC 2"/>
    <property type="match status" value="1"/>
</dbReference>
<dbReference type="InterPro" id="IPR033467">
    <property type="entry name" value="Tesmin/TSO1-like_CXC"/>
</dbReference>
<reference evidence="7" key="1">
    <citation type="journal article" date="2013" name="Science">
        <title>The Amborella genome and the evolution of flowering plants.</title>
        <authorList>
            <consortium name="Amborella Genome Project"/>
        </authorList>
    </citation>
    <scope>NUCLEOTIDE SEQUENCE [LARGE SCALE GENOMIC DNA]</scope>
</reference>
<dbReference type="Pfam" id="PF03638">
    <property type="entry name" value="TCR"/>
    <property type="match status" value="2"/>
</dbReference>
<feature type="region of interest" description="Disordered" evidence="4">
    <location>
        <begin position="534"/>
        <end position="575"/>
    </location>
</feature>
<dbReference type="eggNOG" id="KOG1171">
    <property type="taxonomic scope" value="Eukaryota"/>
</dbReference>
<evidence type="ECO:0000313" key="6">
    <source>
        <dbReference type="EMBL" id="ERN01561.1"/>
    </source>
</evidence>
<evidence type="ECO:0000313" key="7">
    <source>
        <dbReference type="Proteomes" id="UP000017836"/>
    </source>
</evidence>
<comment type="subcellular location">
    <subcellularLocation>
        <location evidence="1">Nucleus</location>
    </subcellularLocation>
</comment>
<evidence type="ECO:0000259" key="5">
    <source>
        <dbReference type="PROSITE" id="PS51634"/>
    </source>
</evidence>
<feature type="compositionally biased region" description="Polar residues" evidence="4">
    <location>
        <begin position="416"/>
        <end position="432"/>
    </location>
</feature>
<dbReference type="InterPro" id="IPR044522">
    <property type="entry name" value="TSO1-like"/>
</dbReference>
<comment type="similarity">
    <text evidence="2">Belongs to the lin-54 family.</text>
</comment>
<feature type="region of interest" description="Disordered" evidence="4">
    <location>
        <begin position="816"/>
        <end position="861"/>
    </location>
</feature>
<dbReference type="PANTHER" id="PTHR46159:SF6">
    <property type="entry name" value="OS12G0605300 PROTEIN"/>
    <property type="match status" value="1"/>
</dbReference>
<accession>W1P1W4</accession>
<dbReference type="STRING" id="13333.W1P1W4"/>
<dbReference type="GO" id="GO:0005634">
    <property type="term" value="C:nucleus"/>
    <property type="evidence" value="ECO:0007669"/>
    <property type="project" value="UniProtKB-SubCell"/>
</dbReference>
<proteinExistence type="inferred from homology"/>
<dbReference type="SMART" id="SM01114">
    <property type="entry name" value="CXC"/>
    <property type="match status" value="2"/>
</dbReference>
<protein>
    <recommendedName>
        <fullName evidence="5">CRC domain-containing protein</fullName>
    </recommendedName>
</protein>
<feature type="compositionally biased region" description="Polar residues" evidence="4">
    <location>
        <begin position="839"/>
        <end position="857"/>
    </location>
</feature>
<feature type="region of interest" description="Disordered" evidence="4">
    <location>
        <begin position="315"/>
        <end position="359"/>
    </location>
</feature>
<dbReference type="OrthoDB" id="6283463at2759"/>
<feature type="compositionally biased region" description="Polar residues" evidence="4">
    <location>
        <begin position="330"/>
        <end position="355"/>
    </location>
</feature>
<evidence type="ECO:0000256" key="1">
    <source>
        <dbReference type="ARBA" id="ARBA00004123"/>
    </source>
</evidence>
<organism evidence="6 7">
    <name type="scientific">Amborella trichopoda</name>
    <dbReference type="NCBI Taxonomy" id="13333"/>
    <lineage>
        <taxon>Eukaryota</taxon>
        <taxon>Viridiplantae</taxon>
        <taxon>Streptophyta</taxon>
        <taxon>Embryophyta</taxon>
        <taxon>Tracheophyta</taxon>
        <taxon>Spermatophyta</taxon>
        <taxon>Magnoliopsida</taxon>
        <taxon>Amborellales</taxon>
        <taxon>Amborellaceae</taxon>
        <taxon>Amborella</taxon>
    </lineage>
</organism>
<gene>
    <name evidence="6" type="ORF">AMTR_s00002p00271710</name>
</gene>
<dbReference type="AlphaFoldDB" id="W1P1W4"/>
<evidence type="ECO:0000256" key="4">
    <source>
        <dbReference type="SAM" id="MobiDB-lite"/>
    </source>
</evidence>
<dbReference type="Proteomes" id="UP000017836">
    <property type="component" value="Unassembled WGS sequence"/>
</dbReference>
<dbReference type="GO" id="GO:0003700">
    <property type="term" value="F:DNA-binding transcription factor activity"/>
    <property type="evidence" value="ECO:0007669"/>
    <property type="project" value="InterPro"/>
</dbReference>
<dbReference type="Gramene" id="ERN01561">
    <property type="protein sequence ID" value="ERN01561"/>
    <property type="gene ID" value="AMTR_s00002p00271710"/>
</dbReference>
<dbReference type="PROSITE" id="PS51634">
    <property type="entry name" value="CRC"/>
    <property type="match status" value="1"/>
</dbReference>
<keyword evidence="7" id="KW-1185">Reference proteome</keyword>
<dbReference type="EMBL" id="KI394767">
    <property type="protein sequence ID" value="ERN01561.1"/>
    <property type="molecule type" value="Genomic_DNA"/>
</dbReference>
<evidence type="ECO:0000256" key="3">
    <source>
        <dbReference type="ARBA" id="ARBA00023242"/>
    </source>
</evidence>
<dbReference type="KEGG" id="atr:18429646"/>